<keyword evidence="4" id="KW-0812">Transmembrane</keyword>
<dbReference type="InterPro" id="IPR001563">
    <property type="entry name" value="Peptidase_S10"/>
</dbReference>
<feature type="transmembrane region" description="Helical" evidence="4">
    <location>
        <begin position="9"/>
        <end position="27"/>
    </location>
</feature>
<name>A0A9N9FAA2_9GLOM</name>
<keyword evidence="3" id="KW-0325">Glycoprotein</keyword>
<dbReference type="SUPFAM" id="SSF53474">
    <property type="entry name" value="alpha/beta-Hydrolases"/>
    <property type="match status" value="1"/>
</dbReference>
<gene>
    <name evidence="5" type="ORF">RFULGI_LOCUS3375</name>
</gene>
<keyword evidence="4" id="KW-0472">Membrane</keyword>
<dbReference type="Proteomes" id="UP000789396">
    <property type="component" value="Unassembled WGS sequence"/>
</dbReference>
<dbReference type="OrthoDB" id="443318at2759"/>
<keyword evidence="4" id="KW-1133">Transmembrane helix</keyword>
<dbReference type="EMBL" id="CAJVPZ010002932">
    <property type="protein sequence ID" value="CAG8521577.1"/>
    <property type="molecule type" value="Genomic_DNA"/>
</dbReference>
<keyword evidence="2" id="KW-0645">Protease</keyword>
<evidence type="ECO:0000256" key="4">
    <source>
        <dbReference type="SAM" id="Phobius"/>
    </source>
</evidence>
<comment type="caution">
    <text evidence="5">The sequence shown here is derived from an EMBL/GenBank/DDBJ whole genome shotgun (WGS) entry which is preliminary data.</text>
</comment>
<dbReference type="Pfam" id="PF00450">
    <property type="entry name" value="Peptidase_S10"/>
    <property type="match status" value="1"/>
</dbReference>
<keyword evidence="6" id="KW-1185">Reference proteome</keyword>
<evidence type="ECO:0000256" key="1">
    <source>
        <dbReference type="ARBA" id="ARBA00009431"/>
    </source>
</evidence>
<reference evidence="5" key="1">
    <citation type="submission" date="2021-06" db="EMBL/GenBank/DDBJ databases">
        <authorList>
            <person name="Kallberg Y."/>
            <person name="Tangrot J."/>
            <person name="Rosling A."/>
        </authorList>
    </citation>
    <scope>NUCLEOTIDE SEQUENCE</scope>
    <source>
        <strain evidence="5">IN212</strain>
    </source>
</reference>
<evidence type="ECO:0000256" key="3">
    <source>
        <dbReference type="ARBA" id="ARBA00023180"/>
    </source>
</evidence>
<evidence type="ECO:0000313" key="6">
    <source>
        <dbReference type="Proteomes" id="UP000789396"/>
    </source>
</evidence>
<keyword evidence="2" id="KW-0121">Carboxypeptidase</keyword>
<comment type="similarity">
    <text evidence="1">Belongs to the peptidase S10 family.</text>
</comment>
<sequence length="164" mass="19080">MLFDSRPRFISFVTIIIAFFIGFFFLAQQLIQQDDLVKVGGNWLKEKFEAYLLDNKLGHGSWTKILSHQDFPDYQIRLKEPKLCDASVQQLIPYYHYDSPGNDAWTKELDWSGKQGFNDAKTRPWKVKGDKSVYAGEARTYKGLTFLRVFEAGHMVPYDQPRST</sequence>
<dbReference type="InterPro" id="IPR029058">
    <property type="entry name" value="AB_hydrolase_fold"/>
</dbReference>
<accession>A0A9N9FAA2</accession>
<evidence type="ECO:0000313" key="5">
    <source>
        <dbReference type="EMBL" id="CAG8521577.1"/>
    </source>
</evidence>
<protein>
    <submittedName>
        <fullName evidence="5">4446_t:CDS:1</fullName>
    </submittedName>
</protein>
<organism evidence="5 6">
    <name type="scientific">Racocetra fulgida</name>
    <dbReference type="NCBI Taxonomy" id="60492"/>
    <lineage>
        <taxon>Eukaryota</taxon>
        <taxon>Fungi</taxon>
        <taxon>Fungi incertae sedis</taxon>
        <taxon>Mucoromycota</taxon>
        <taxon>Glomeromycotina</taxon>
        <taxon>Glomeromycetes</taxon>
        <taxon>Diversisporales</taxon>
        <taxon>Gigasporaceae</taxon>
        <taxon>Racocetra</taxon>
    </lineage>
</organism>
<proteinExistence type="inferred from homology"/>
<dbReference type="Gene3D" id="3.40.50.1820">
    <property type="entry name" value="alpha/beta hydrolase"/>
    <property type="match status" value="1"/>
</dbReference>
<dbReference type="GO" id="GO:0004185">
    <property type="term" value="F:serine-type carboxypeptidase activity"/>
    <property type="evidence" value="ECO:0007669"/>
    <property type="project" value="InterPro"/>
</dbReference>
<evidence type="ECO:0000256" key="2">
    <source>
        <dbReference type="ARBA" id="ARBA00022645"/>
    </source>
</evidence>
<keyword evidence="2" id="KW-0378">Hydrolase</keyword>
<dbReference type="AlphaFoldDB" id="A0A9N9FAA2"/>
<dbReference type="GO" id="GO:0006508">
    <property type="term" value="P:proteolysis"/>
    <property type="evidence" value="ECO:0007669"/>
    <property type="project" value="InterPro"/>
</dbReference>